<organism evidence="2 3">
    <name type="scientific">Zostera marina</name>
    <name type="common">Eelgrass</name>
    <dbReference type="NCBI Taxonomy" id="29655"/>
    <lineage>
        <taxon>Eukaryota</taxon>
        <taxon>Viridiplantae</taxon>
        <taxon>Streptophyta</taxon>
        <taxon>Embryophyta</taxon>
        <taxon>Tracheophyta</taxon>
        <taxon>Spermatophyta</taxon>
        <taxon>Magnoliopsida</taxon>
        <taxon>Liliopsida</taxon>
        <taxon>Zosteraceae</taxon>
        <taxon>Zostera</taxon>
    </lineage>
</organism>
<dbReference type="STRING" id="29655.A0A0K9PJY4"/>
<evidence type="ECO:0000313" key="3">
    <source>
        <dbReference type="Proteomes" id="UP000036987"/>
    </source>
</evidence>
<accession>A0A0K9PJY4</accession>
<reference evidence="3" key="1">
    <citation type="journal article" date="2016" name="Nature">
        <title>The genome of the seagrass Zostera marina reveals angiosperm adaptation to the sea.</title>
        <authorList>
            <person name="Olsen J.L."/>
            <person name="Rouze P."/>
            <person name="Verhelst B."/>
            <person name="Lin Y.-C."/>
            <person name="Bayer T."/>
            <person name="Collen J."/>
            <person name="Dattolo E."/>
            <person name="De Paoli E."/>
            <person name="Dittami S."/>
            <person name="Maumus F."/>
            <person name="Michel G."/>
            <person name="Kersting A."/>
            <person name="Lauritano C."/>
            <person name="Lohaus R."/>
            <person name="Toepel M."/>
            <person name="Tonon T."/>
            <person name="Vanneste K."/>
            <person name="Amirebrahimi M."/>
            <person name="Brakel J."/>
            <person name="Bostroem C."/>
            <person name="Chovatia M."/>
            <person name="Grimwood J."/>
            <person name="Jenkins J.W."/>
            <person name="Jueterbock A."/>
            <person name="Mraz A."/>
            <person name="Stam W.T."/>
            <person name="Tice H."/>
            <person name="Bornberg-Bauer E."/>
            <person name="Green P.J."/>
            <person name="Pearson G.A."/>
            <person name="Procaccini G."/>
            <person name="Duarte C.M."/>
            <person name="Schmutz J."/>
            <person name="Reusch T.B.H."/>
            <person name="Van de Peer Y."/>
        </authorList>
    </citation>
    <scope>NUCLEOTIDE SEQUENCE [LARGE SCALE GENOMIC DNA]</scope>
    <source>
        <strain evidence="3">cv. Finnish</strain>
    </source>
</reference>
<dbReference type="OMA" id="LWWRENG"/>
<name>A0A0K9PJY4_ZOSMR</name>
<feature type="domain" description="Retrotransposon gag" evidence="1">
    <location>
        <begin position="63"/>
        <end position="152"/>
    </location>
</feature>
<dbReference type="Pfam" id="PF03732">
    <property type="entry name" value="Retrotrans_gag"/>
    <property type="match status" value="1"/>
</dbReference>
<protein>
    <recommendedName>
        <fullName evidence="1">Retrotransposon gag domain-containing protein</fullName>
    </recommendedName>
</protein>
<dbReference type="OrthoDB" id="786614at2759"/>
<proteinExistence type="predicted"/>
<evidence type="ECO:0000313" key="2">
    <source>
        <dbReference type="EMBL" id="KMZ69269.1"/>
    </source>
</evidence>
<evidence type="ECO:0000259" key="1">
    <source>
        <dbReference type="Pfam" id="PF03732"/>
    </source>
</evidence>
<dbReference type="Proteomes" id="UP000036987">
    <property type="component" value="Unassembled WGS sequence"/>
</dbReference>
<comment type="caution">
    <text evidence="2">The sequence shown here is derived from an EMBL/GenBank/DDBJ whole genome shotgun (WGS) entry which is preliminary data.</text>
</comment>
<dbReference type="EMBL" id="LFYR01000784">
    <property type="protein sequence ID" value="KMZ69269.1"/>
    <property type="molecule type" value="Genomic_DNA"/>
</dbReference>
<sequence>MAGGRHATPPIKVVTFAEFNKTNPPIFMGTESLDEVDNWVDTVQTSFKMLDVPEEKKVILGTYLLREYAKYWWKGKKILKFVGATMISWEEFRQEFEIEFHPRHLIEEAQEKFQDLVQGTKTVTEYVNQFVRLEKHFPTLCLDKAGKVRKFI</sequence>
<dbReference type="InterPro" id="IPR005162">
    <property type="entry name" value="Retrotrans_gag_dom"/>
</dbReference>
<gene>
    <name evidence="2" type="ORF">ZOSMA_219G00030</name>
</gene>
<keyword evidence="3" id="KW-1185">Reference proteome</keyword>
<dbReference type="AlphaFoldDB" id="A0A0K9PJY4"/>